<feature type="compositionally biased region" description="Low complexity" evidence="1">
    <location>
        <begin position="22"/>
        <end position="41"/>
    </location>
</feature>
<gene>
    <name evidence="2" type="ORF">HK100_006751</name>
</gene>
<keyword evidence="3" id="KW-1185">Reference proteome</keyword>
<comment type="caution">
    <text evidence="2">The sequence shown here is derived from an EMBL/GenBank/DDBJ whole genome shotgun (WGS) entry which is preliminary data.</text>
</comment>
<sequence length="116" mass="12215">MSAIPLVTGTIGSIDAQSQINNNSINSAPSSSSQSQTSNIDTLDEPVTETIVRFPNAQSVKKRLSVTAPDSQVAQVFTSVFVIIWGGSAVVTVNTKLLGGKLLSNDIIIELNEVEV</sequence>
<protein>
    <submittedName>
        <fullName evidence="2">Uncharacterized protein</fullName>
    </submittedName>
</protein>
<proteinExistence type="predicted"/>
<accession>A0AAD5SR23</accession>
<evidence type="ECO:0000313" key="3">
    <source>
        <dbReference type="Proteomes" id="UP001211907"/>
    </source>
</evidence>
<name>A0AAD5SR23_9FUNG</name>
<dbReference type="Proteomes" id="UP001211907">
    <property type="component" value="Unassembled WGS sequence"/>
</dbReference>
<dbReference type="AlphaFoldDB" id="A0AAD5SR23"/>
<organism evidence="2 3">
    <name type="scientific">Physocladia obscura</name>
    <dbReference type="NCBI Taxonomy" id="109957"/>
    <lineage>
        <taxon>Eukaryota</taxon>
        <taxon>Fungi</taxon>
        <taxon>Fungi incertae sedis</taxon>
        <taxon>Chytridiomycota</taxon>
        <taxon>Chytridiomycota incertae sedis</taxon>
        <taxon>Chytridiomycetes</taxon>
        <taxon>Chytridiales</taxon>
        <taxon>Chytriomycetaceae</taxon>
        <taxon>Physocladia</taxon>
    </lineage>
</organism>
<reference evidence="2" key="1">
    <citation type="submission" date="2020-05" db="EMBL/GenBank/DDBJ databases">
        <title>Phylogenomic resolution of chytrid fungi.</title>
        <authorList>
            <person name="Stajich J.E."/>
            <person name="Amses K."/>
            <person name="Simmons R."/>
            <person name="Seto K."/>
            <person name="Myers J."/>
            <person name="Bonds A."/>
            <person name="Quandt C.A."/>
            <person name="Barry K."/>
            <person name="Liu P."/>
            <person name="Grigoriev I."/>
            <person name="Longcore J.E."/>
            <person name="James T.Y."/>
        </authorList>
    </citation>
    <scope>NUCLEOTIDE SEQUENCE</scope>
    <source>
        <strain evidence="2">JEL0513</strain>
    </source>
</reference>
<evidence type="ECO:0000256" key="1">
    <source>
        <dbReference type="SAM" id="MobiDB-lite"/>
    </source>
</evidence>
<feature type="region of interest" description="Disordered" evidence="1">
    <location>
        <begin position="22"/>
        <end position="42"/>
    </location>
</feature>
<evidence type="ECO:0000313" key="2">
    <source>
        <dbReference type="EMBL" id="KAJ3093194.1"/>
    </source>
</evidence>
<dbReference type="EMBL" id="JADGJH010003147">
    <property type="protein sequence ID" value="KAJ3093194.1"/>
    <property type="molecule type" value="Genomic_DNA"/>
</dbReference>